<proteinExistence type="predicted"/>
<feature type="domain" description="DNA primase/polymerase bifunctional N-terminal" evidence="1">
    <location>
        <begin position="7"/>
        <end position="157"/>
    </location>
</feature>
<evidence type="ECO:0000313" key="3">
    <source>
        <dbReference type="Proteomes" id="UP001501570"/>
    </source>
</evidence>
<reference evidence="3" key="1">
    <citation type="journal article" date="2019" name="Int. J. Syst. Evol. Microbiol.">
        <title>The Global Catalogue of Microorganisms (GCM) 10K type strain sequencing project: providing services to taxonomists for standard genome sequencing and annotation.</title>
        <authorList>
            <consortium name="The Broad Institute Genomics Platform"/>
            <consortium name="The Broad Institute Genome Sequencing Center for Infectious Disease"/>
            <person name="Wu L."/>
            <person name="Ma J."/>
        </authorList>
    </citation>
    <scope>NUCLEOTIDE SEQUENCE [LARGE SCALE GENOMIC DNA]</scope>
    <source>
        <strain evidence="3">JCM 18304</strain>
    </source>
</reference>
<evidence type="ECO:0000313" key="2">
    <source>
        <dbReference type="EMBL" id="GAA5184405.1"/>
    </source>
</evidence>
<keyword evidence="3" id="KW-1185">Reference proteome</keyword>
<dbReference type="SMART" id="SM00943">
    <property type="entry name" value="Prim-Pol"/>
    <property type="match status" value="1"/>
</dbReference>
<accession>A0ABP9RSC7</accession>
<protein>
    <submittedName>
        <fullName evidence="2">Bifunctional DNA primase/polymerase</fullName>
    </submittedName>
</protein>
<comment type="caution">
    <text evidence="2">The sequence shown here is derived from an EMBL/GenBank/DDBJ whole genome shotgun (WGS) entry which is preliminary data.</text>
</comment>
<dbReference type="InterPro" id="IPR015330">
    <property type="entry name" value="DNA_primase/pol_bifunc_N"/>
</dbReference>
<dbReference type="Pfam" id="PF09250">
    <property type="entry name" value="Prim-Pol"/>
    <property type="match status" value="1"/>
</dbReference>
<name>A0ABP9RSC7_9ACTN</name>
<sequence length="186" mass="19658">MRLRSSALGYAEHGWDVLPGAYLARGRFCCGTGCRTVACHPARPDLVSHDPDVVGGWWSRRPFSVLLPTGLTFDVLEVSACPGAGIAQAAGGGPVAVTPAGHWMILVGPGSRLCPELAGRTDVVLHGRGSWVPAPPTREPGGRVRWVVSPTEAQWRLPDPGRVQTCLADLLPALGLPPPRRVRVAA</sequence>
<gene>
    <name evidence="2" type="ORF">GCM10023322_25810</name>
</gene>
<dbReference type="Proteomes" id="UP001501570">
    <property type="component" value="Unassembled WGS sequence"/>
</dbReference>
<organism evidence="2 3">
    <name type="scientific">Rugosimonospora acidiphila</name>
    <dbReference type="NCBI Taxonomy" id="556531"/>
    <lineage>
        <taxon>Bacteria</taxon>
        <taxon>Bacillati</taxon>
        <taxon>Actinomycetota</taxon>
        <taxon>Actinomycetes</taxon>
        <taxon>Micromonosporales</taxon>
        <taxon>Micromonosporaceae</taxon>
        <taxon>Rugosimonospora</taxon>
    </lineage>
</organism>
<evidence type="ECO:0000259" key="1">
    <source>
        <dbReference type="SMART" id="SM00943"/>
    </source>
</evidence>
<dbReference type="EMBL" id="BAABJQ010000006">
    <property type="protein sequence ID" value="GAA5184405.1"/>
    <property type="molecule type" value="Genomic_DNA"/>
</dbReference>